<dbReference type="InterPro" id="IPR013320">
    <property type="entry name" value="ConA-like_dom_sf"/>
</dbReference>
<dbReference type="GO" id="GO:0004553">
    <property type="term" value="F:hydrolase activity, hydrolyzing O-glycosyl compounds"/>
    <property type="evidence" value="ECO:0007669"/>
    <property type="project" value="UniProtKB-ARBA"/>
</dbReference>
<dbReference type="Proteomes" id="UP000256980">
    <property type="component" value="Unassembled WGS sequence"/>
</dbReference>
<keyword evidence="1" id="KW-0732">Signal</keyword>
<comment type="caution">
    <text evidence="4">The sequence shown here is derived from an EMBL/GenBank/DDBJ whole genome shotgun (WGS) entry which is preliminary data.</text>
</comment>
<dbReference type="SUPFAM" id="SSF49899">
    <property type="entry name" value="Concanavalin A-like lectins/glucanases"/>
    <property type="match status" value="1"/>
</dbReference>
<dbReference type="GO" id="GO:0005975">
    <property type="term" value="P:carbohydrate metabolic process"/>
    <property type="evidence" value="ECO:0007669"/>
    <property type="project" value="UniProtKB-ARBA"/>
</dbReference>
<dbReference type="OrthoDB" id="2582440at2"/>
<dbReference type="Gene3D" id="2.60.40.1080">
    <property type="match status" value="1"/>
</dbReference>
<reference evidence="4 5" key="1">
    <citation type="submission" date="2018-07" db="EMBL/GenBank/DDBJ databases">
        <title>Genomic Encyclopedia of Type Strains, Phase III (KMG-III): the genomes of soil and plant-associated and newly described type strains.</title>
        <authorList>
            <person name="Whitman W."/>
        </authorList>
    </citation>
    <scope>NUCLEOTIDE SEQUENCE [LARGE SCALE GENOMIC DNA]</scope>
    <source>
        <strain evidence="4 5">CECT 7946</strain>
    </source>
</reference>
<evidence type="ECO:0000313" key="4">
    <source>
        <dbReference type="EMBL" id="RED45469.1"/>
    </source>
</evidence>
<keyword evidence="2" id="KW-1015">Disulfide bond</keyword>
<evidence type="ECO:0000259" key="3">
    <source>
        <dbReference type="SMART" id="SM00560"/>
    </source>
</evidence>
<dbReference type="Pfam" id="PF13385">
    <property type="entry name" value="Laminin_G_3"/>
    <property type="match status" value="1"/>
</dbReference>
<protein>
    <submittedName>
        <fullName evidence="4">Putative secreted protein (Por secretion system target)</fullName>
    </submittedName>
</protein>
<feature type="domain" description="LamG-like jellyroll fold" evidence="3">
    <location>
        <begin position="1586"/>
        <end position="1718"/>
    </location>
</feature>
<name>A0A3D9H7M1_9FLAO</name>
<dbReference type="Gene3D" id="2.60.120.260">
    <property type="entry name" value="Galactose-binding domain-like"/>
    <property type="match status" value="1"/>
</dbReference>
<evidence type="ECO:0000256" key="2">
    <source>
        <dbReference type="ARBA" id="ARBA00023157"/>
    </source>
</evidence>
<proteinExistence type="predicted"/>
<dbReference type="RefSeq" id="WP_115816768.1">
    <property type="nucleotide sequence ID" value="NZ_QRDV01000002.1"/>
</dbReference>
<dbReference type="Gene3D" id="2.60.40.10">
    <property type="entry name" value="Immunoglobulins"/>
    <property type="match status" value="1"/>
</dbReference>
<evidence type="ECO:0000313" key="5">
    <source>
        <dbReference type="Proteomes" id="UP000256980"/>
    </source>
</evidence>
<organism evidence="4 5">
    <name type="scientific">Winogradskyella eximia</name>
    <dbReference type="NCBI Taxonomy" id="262006"/>
    <lineage>
        <taxon>Bacteria</taxon>
        <taxon>Pseudomonadati</taxon>
        <taxon>Bacteroidota</taxon>
        <taxon>Flavobacteriia</taxon>
        <taxon>Flavobacteriales</taxon>
        <taxon>Flavobacteriaceae</taxon>
        <taxon>Winogradskyella</taxon>
    </lineage>
</organism>
<dbReference type="InterPro" id="IPR026444">
    <property type="entry name" value="Secre_tail"/>
</dbReference>
<dbReference type="NCBIfam" id="TIGR04183">
    <property type="entry name" value="Por_Secre_tail"/>
    <property type="match status" value="1"/>
</dbReference>
<accession>A0A3D9H7M1</accession>
<dbReference type="InterPro" id="IPR006558">
    <property type="entry name" value="LamG-like"/>
</dbReference>
<dbReference type="EMBL" id="QRDV01000002">
    <property type="protein sequence ID" value="RED45469.1"/>
    <property type="molecule type" value="Genomic_DNA"/>
</dbReference>
<keyword evidence="5" id="KW-1185">Reference proteome</keyword>
<evidence type="ECO:0000256" key="1">
    <source>
        <dbReference type="ARBA" id="ARBA00022729"/>
    </source>
</evidence>
<gene>
    <name evidence="4" type="ORF">DFQ10_102342</name>
</gene>
<dbReference type="SMART" id="SM00560">
    <property type="entry name" value="LamGL"/>
    <property type="match status" value="1"/>
</dbReference>
<dbReference type="InterPro" id="IPR013783">
    <property type="entry name" value="Ig-like_fold"/>
</dbReference>
<dbReference type="Gene3D" id="2.60.120.200">
    <property type="match status" value="1"/>
</dbReference>
<sequence>MKNTFAKLVISVLIIILPTLFYGQNSGFIHSYVILDNGSGNTSLDLHYPSEANDDLLITDFTNATLGTIGTTVGTLLLNGGQNTVWKCASTDNITSGWLYYTIYPTGNRPAIPSFSSINLGTNISYSPGTVCGVSSQDEEWITDTENINLLNGLASGNHTLEVYTSADYTKNSVAAPNPHYVNNNGANFTTTFTADTPPSANCFGTLTVELDATGNATITAADIDNGSFDDFDTPTLSIDINTFDCSDIGTPVTVTLTAEDSLGQNSTCTTIVSVTSLSHTLSPVTVDCNGTLTTPTITDACAGSLVGTTSDTLSFVEGGSTIITWTFNHGNGNFTSATQVYNYDDTTNPVTPTLSAVTIGCDGTLTAPTTTDSCAGIITGITSDSLTYIEDGSTTINWTFNDGHGNSTTATQIYYYDDTSNPIAICQNITIPLNASGNVTISPADIDNGSFDNCGISSMTLDNASFTCLDLGVNTVTLFVRDTSNNLSTCTATVTVTDPADNASVSISANNNTICQGENGQFTATPLNGGTNPVYNWFINNVSQGNNSPNFVPFTPLNDNDVVYVQMQSSLSSCNIPKQSNSITINVNPSPLVSGPSSLCLGNNSNLSPATSGWVSNTALATVDNFGVVTAISPGDATFTYTDSNGCSSNLTITINNSTAVTAPSSICVSETSNLSPNSGGTWSSTNNSRATVTNSGEITGIAPGLVKFIYTDANGCITATNQVEILVNPLISSVTASENLICNGESSILTANVQGAGINNEVIVNYNFNSGSNYASLDGQEVPGVNCDITHVNMYYRNGSGTATQGSAYSPEIIAGNALSQLDNQWGNEGYWRFTIGGANLSTYQNFSLYFQTKRATEIGTDKYVYLYYRVNGTGNLIFIDKVLINNTISGTQWQEVVYAMPTLANNPNQLEFIIGATDGYTSSVGQDPSLNPNILIDNVQVRASNLPDSFTYSWSSNTGINSGLPIGSDTPSSSNSTISVNPTQSTEYTVTAHNSNGCTETDVVTVNVLESPNITIGVNYCPTDDLSTAQDESNMVQLVASSTTPVSTWEWQTTPTQTGSTIYVDNAGFYQVNGTSANGCTDSGTIRVAQERIFNGNFSEIAATTDGDFGPDIFDNLNALGFDYDEDYVSPFTNGYRYVVNPVLNQNMITVTTDSGPLNTIFRSVNDHTGDAEAQFLAVNGGSTPLVVWRQEIPVEPGIEYYYSFWGIDLSDTANTSLNPSDLRFRINGILVGPTLDLVKGNDWERIYDVWNSGTETSAIVEIININTSPQGNNFGIDDVSFATLSTFISLTSPTGTDNQIICQNTPIQDITYDVGGGLNAPTITSTPALPAGLTTSFDGLKFTISGIPTEFGTFNYTITTDSSCNQKSSSGTITINEAPAVTIQNIVSPVCSANGSISLNSTLLGSATSGTWSTSGIGNFTGISANGTTATYNFGANEIGTINLTFTSNTPASTCTAASDTITFEITENFNANAGADINNSSISCSNTTVTLNANNVVGQWTVTSGQLANTYQFSDASSYNSTFTGESGETYTLQWEAINTSPCGNTTDTTIITFADCGNNLVFDGSDDYINFEDNYLLNNTPFSIEAWIKLDNVSGTKTIISKRNSDLLNSGYDLSVINNRLYFRWNNQSMAATQVINTSKWYHVAITFNGTNTYAMYIDGFLITTNNSGASPIINNSKSLIGAMDKANSKPVNYFEGGIDEVRFWNTTLTQEQIREMMNQEIEVSGIDAVSGVVIPIEISGGLQWNNLIGYYQMNDGTQANIANGRIQDIATSSPVDGKLNNMTSVQTESAPIPYISANNTNWDSQNTWLNGSVQQIPNSTVNSINGLAQTWNIVITQHNVLVNRATSITLSGLRVDNNKLSITNNLALRVNKYLKIDGILDLEDESQLLQPTGSIVDYTGSGNLERDQQGSSNLFNYNYWSSPVSDNGTTFIIANVMYDGTTAINPQPLNWTANYNANPLTTPISISKRWLYLYENYLDNSYADWNAINENYNIPIGLGYSMKGSGSASANQNYTFVGQPNNGTITSPVSGNFQALIGNPYPSAIDAVAFINDNSGVLLDGTLYFWEHAASNNSHNLSAYEGGYAARNLTHGVPAVSSPEINGQGNSNKIPGRYVPVAQGFFVTGNGTGGMITFNNNQRVFAKESDLNSFFLRSSNTPSEDLDTSQNEDNNQFIRLDFITPDNATRQLVIGFMDNTNATDGVDYGYDGLNTDSFPNDMSFNIEGEKYIIQGVGSFDATKSYPLDINVSNGGNIEIRLNSLENFSDNRPVFIYDALEQNYISINNQNFQTNLEPGNYSNRFYLVFQEDETLSTIKNEFENVNVKFLLDTDEIYIKTPPSIDITQLYLINVAGQTIASWNATNLIMSNEIKIPVNNISEGTYIIKAETQTGTFNKKIIIKY</sequence>